<gene>
    <name evidence="13" type="ORF">PNEJI1_003323</name>
</gene>
<dbReference type="VEuPathDB" id="FungiDB:PNEJI1_003323"/>
<evidence type="ECO:0000259" key="12">
    <source>
        <dbReference type="Pfam" id="PF13793"/>
    </source>
</evidence>
<dbReference type="Gene3D" id="3.40.50.2020">
    <property type="match status" value="2"/>
</dbReference>
<dbReference type="GO" id="GO:0004749">
    <property type="term" value="F:ribose phosphate diphosphokinase activity"/>
    <property type="evidence" value="ECO:0007669"/>
    <property type="project" value="UniProtKB-EC"/>
</dbReference>
<evidence type="ECO:0000256" key="5">
    <source>
        <dbReference type="ARBA" id="ARBA00022723"/>
    </source>
</evidence>
<dbReference type="CDD" id="cd06223">
    <property type="entry name" value="PRTases_typeI"/>
    <property type="match status" value="1"/>
</dbReference>
<keyword evidence="8" id="KW-0418">Kinase</keyword>
<dbReference type="PROSITE" id="PS00114">
    <property type="entry name" value="PRPP_SYNTHASE"/>
    <property type="match status" value="1"/>
</dbReference>
<comment type="catalytic activity">
    <reaction evidence="11">
        <text>D-ribose 5-phosphate + ATP = 5-phospho-alpha-D-ribose 1-diphosphate + AMP + H(+)</text>
        <dbReference type="Rhea" id="RHEA:15609"/>
        <dbReference type="ChEBI" id="CHEBI:15378"/>
        <dbReference type="ChEBI" id="CHEBI:30616"/>
        <dbReference type="ChEBI" id="CHEBI:58017"/>
        <dbReference type="ChEBI" id="CHEBI:78346"/>
        <dbReference type="ChEBI" id="CHEBI:456215"/>
        <dbReference type="EC" id="2.7.6.1"/>
    </reaction>
</comment>
<dbReference type="NCBIfam" id="TIGR01251">
    <property type="entry name" value="ribP_PPkin"/>
    <property type="match status" value="1"/>
</dbReference>
<dbReference type="GO" id="GO:0005524">
    <property type="term" value="F:ATP binding"/>
    <property type="evidence" value="ECO:0007669"/>
    <property type="project" value="UniProtKB-KW"/>
</dbReference>
<dbReference type="GO" id="GO:0000287">
    <property type="term" value="F:magnesium ion binding"/>
    <property type="evidence" value="ECO:0007669"/>
    <property type="project" value="InterPro"/>
</dbReference>
<dbReference type="Proteomes" id="UP000010422">
    <property type="component" value="Unassembled WGS sequence"/>
</dbReference>
<keyword evidence="6" id="KW-0545">Nucleotide biosynthesis</keyword>
<dbReference type="GO" id="GO:0002189">
    <property type="term" value="C:ribose phosphate diphosphokinase complex"/>
    <property type="evidence" value="ECO:0007669"/>
    <property type="project" value="UniProtKB-ARBA"/>
</dbReference>
<evidence type="ECO:0000256" key="1">
    <source>
        <dbReference type="ARBA" id="ARBA00004996"/>
    </source>
</evidence>
<dbReference type="GO" id="GO:0006015">
    <property type="term" value="P:5-phosphoribose 1-diphosphate biosynthetic process"/>
    <property type="evidence" value="ECO:0007669"/>
    <property type="project" value="TreeGrafter"/>
</dbReference>
<evidence type="ECO:0000256" key="4">
    <source>
        <dbReference type="ARBA" id="ARBA00022679"/>
    </source>
</evidence>
<dbReference type="FunFam" id="3.40.50.2020:FF:000014">
    <property type="entry name" value="Ribose-phosphate pyrophosphokinase 1"/>
    <property type="match status" value="1"/>
</dbReference>
<dbReference type="GO" id="GO:0009156">
    <property type="term" value="P:ribonucleoside monophosphate biosynthetic process"/>
    <property type="evidence" value="ECO:0007669"/>
    <property type="project" value="InterPro"/>
</dbReference>
<dbReference type="EC" id="2.7.6.1" evidence="3"/>
<feature type="domain" description="Ribose-phosphate pyrophosphokinase N-terminal" evidence="12">
    <location>
        <begin position="5"/>
        <end position="113"/>
    </location>
</feature>
<proteinExistence type="inferred from homology"/>
<evidence type="ECO:0000313" key="13">
    <source>
        <dbReference type="EMBL" id="CCJ29511.1"/>
    </source>
</evidence>
<dbReference type="Pfam" id="PF13793">
    <property type="entry name" value="Pribosyltran_N"/>
    <property type="match status" value="1"/>
</dbReference>
<keyword evidence="7" id="KW-0547">Nucleotide-binding</keyword>
<dbReference type="InterPro" id="IPR000842">
    <property type="entry name" value="PRib_PP_synth_CS"/>
</dbReference>
<dbReference type="GO" id="GO:0005737">
    <property type="term" value="C:cytoplasm"/>
    <property type="evidence" value="ECO:0007669"/>
    <property type="project" value="TreeGrafter"/>
</dbReference>
<evidence type="ECO:0000256" key="8">
    <source>
        <dbReference type="ARBA" id="ARBA00022777"/>
    </source>
</evidence>
<evidence type="ECO:0000256" key="11">
    <source>
        <dbReference type="ARBA" id="ARBA00049535"/>
    </source>
</evidence>
<dbReference type="InterPro" id="IPR029057">
    <property type="entry name" value="PRTase-like"/>
</dbReference>
<dbReference type="InterPro" id="IPR029099">
    <property type="entry name" value="Pribosyltran_N"/>
</dbReference>
<dbReference type="EMBL" id="CAKM01000190">
    <property type="protein sequence ID" value="CCJ29511.1"/>
    <property type="molecule type" value="Genomic_DNA"/>
</dbReference>
<keyword evidence="10" id="KW-0460">Magnesium</keyword>
<organism evidence="14">
    <name type="scientific">Pneumocystis jirovecii</name>
    <name type="common">Human pneumocystis pneumonia agent</name>
    <dbReference type="NCBI Taxonomy" id="42068"/>
    <lineage>
        <taxon>Eukaryota</taxon>
        <taxon>Fungi</taxon>
        <taxon>Dikarya</taxon>
        <taxon>Ascomycota</taxon>
        <taxon>Taphrinomycotina</taxon>
        <taxon>Pneumocystomycetes</taxon>
        <taxon>Pneumocystaceae</taxon>
        <taxon>Pneumocystis</taxon>
    </lineage>
</organism>
<dbReference type="SMART" id="SM01400">
    <property type="entry name" value="Pribosyltran_N"/>
    <property type="match status" value="1"/>
</dbReference>
<evidence type="ECO:0000313" key="14">
    <source>
        <dbReference type="Proteomes" id="UP000010422"/>
    </source>
</evidence>
<dbReference type="PANTHER" id="PTHR10210">
    <property type="entry name" value="RIBOSE-PHOSPHATE DIPHOSPHOKINASE FAMILY MEMBER"/>
    <property type="match status" value="1"/>
</dbReference>
<sequence>MRRLHIFGGSTHDVLITGICEHLGLRPGPISLSTLSNSETHVTLGSSVRNSDVYIVQTVGNRYVGRRRKRRLKRTRANDALMELFSAVHASKGASSQRVTAVLPLFPYSRHAGAARALIPRLFASAGCDHIITMDLHDPQFLGFFDIPVDNIVSRGLFQKPVLITCRYIQRHIPDYRNAVIVSPDAGGAKRATVIANTLGMDFALVHKERDLGIRFHGPDPEMVLVGDVGGKVAVLVDDIVDTDSCAGCKSAPGPRRHDCLCHGDARDSFG</sequence>
<dbReference type="AlphaFoldDB" id="L0PAU3"/>
<comment type="similarity">
    <text evidence="2">Belongs to the ribose-phosphate pyrophosphokinase family.</text>
</comment>
<reference evidence="13 14" key="1">
    <citation type="journal article" date="2012" name="MBio">
        <title>De novo assembly of the Pneumocystis jirovecii genome from a single bronchoalveolar lavage fluid specimen from a patient.</title>
        <authorList>
            <person name="Cisse O.H."/>
            <person name="Pagni M."/>
            <person name="Hauser P.M."/>
        </authorList>
    </citation>
    <scope>NUCLEOTIDE SEQUENCE [LARGE SCALE GENOMIC DNA]</scope>
    <source>
        <strain evidence="13 14">SE8</strain>
    </source>
</reference>
<dbReference type="STRING" id="1209962.L0PAU3"/>
<evidence type="ECO:0000256" key="3">
    <source>
        <dbReference type="ARBA" id="ARBA00013247"/>
    </source>
</evidence>
<comment type="pathway">
    <text evidence="1">Metabolic intermediate biosynthesis; 5-phospho-alpha-D-ribose 1-diphosphate biosynthesis; 5-phospho-alpha-D-ribose 1-diphosphate from D-ribose 5-phosphate (route I): step 1/1.</text>
</comment>
<evidence type="ECO:0000256" key="9">
    <source>
        <dbReference type="ARBA" id="ARBA00022840"/>
    </source>
</evidence>
<keyword evidence="5" id="KW-0479">Metal-binding</keyword>
<dbReference type="GO" id="GO:0006164">
    <property type="term" value="P:purine nucleotide biosynthetic process"/>
    <property type="evidence" value="ECO:0007669"/>
    <property type="project" value="TreeGrafter"/>
</dbReference>
<dbReference type="InterPro" id="IPR005946">
    <property type="entry name" value="Rib-P_diPkinase"/>
</dbReference>
<protein>
    <recommendedName>
        <fullName evidence="3">ribose-phosphate diphosphokinase</fullName>
        <ecNumber evidence="3">2.7.6.1</ecNumber>
    </recommendedName>
</protein>
<evidence type="ECO:0000256" key="10">
    <source>
        <dbReference type="ARBA" id="ARBA00022842"/>
    </source>
</evidence>
<evidence type="ECO:0000256" key="2">
    <source>
        <dbReference type="ARBA" id="ARBA00006478"/>
    </source>
</evidence>
<dbReference type="GO" id="GO:0016301">
    <property type="term" value="F:kinase activity"/>
    <property type="evidence" value="ECO:0007669"/>
    <property type="project" value="UniProtKB-KW"/>
</dbReference>
<dbReference type="InParanoid" id="L0PAU3"/>
<evidence type="ECO:0000256" key="7">
    <source>
        <dbReference type="ARBA" id="ARBA00022741"/>
    </source>
</evidence>
<evidence type="ECO:0000256" key="6">
    <source>
        <dbReference type="ARBA" id="ARBA00022727"/>
    </source>
</evidence>
<keyword evidence="4" id="KW-0808">Transferase</keyword>
<keyword evidence="9" id="KW-0067">ATP-binding</keyword>
<dbReference type="PANTHER" id="PTHR10210:SF36">
    <property type="entry name" value="RIBOSE-PHOSPHATE PYROPHOSPHOKINASE 5"/>
    <property type="match status" value="1"/>
</dbReference>
<name>L0PAU3_PNEJI</name>
<dbReference type="InterPro" id="IPR000836">
    <property type="entry name" value="PRTase_dom"/>
</dbReference>
<accession>L0PAU3</accession>
<dbReference type="SUPFAM" id="SSF53271">
    <property type="entry name" value="PRTase-like"/>
    <property type="match status" value="2"/>
</dbReference>
<comment type="caution">
    <text evidence="13">The sequence shown here is derived from an EMBL/GenBank/DDBJ whole genome shotgun (WGS) entry which is preliminary data.</text>
</comment>